<proteinExistence type="inferred from homology"/>
<dbReference type="RefSeq" id="WP_079569870.1">
    <property type="nucleotide sequence ID" value="NZ_LT670818.1"/>
</dbReference>
<sequence>MSRLQNKVAVITGGTSGIGLAAAQRFVAEGAFVYIFARRQDELDKVVASIGRNIVGVQGDVRKLEDLDRLYAKVASDGRTVDVVVANIGAVNSVKLADVTIESFNHNFDVNARGVLFTVQKSLPLLSNGASVILTSTVASLRGFPGRSAYAASKTALRSYARTWTMELKDRGIRVNTITPGPCDTPLIDAEVSSPEEAAAVRAKHAANIPLGRMARPEEIAAAMLFLASEDSSFVAGSELLVDGGMCSV</sequence>
<dbReference type="AlphaFoldDB" id="A0A1M5RZ71"/>
<evidence type="ECO:0000313" key="5">
    <source>
        <dbReference type="Proteomes" id="UP000190675"/>
    </source>
</evidence>
<evidence type="ECO:0000259" key="3">
    <source>
        <dbReference type="SMART" id="SM00822"/>
    </source>
</evidence>
<dbReference type="Gene3D" id="3.40.50.720">
    <property type="entry name" value="NAD(P)-binding Rossmann-like Domain"/>
    <property type="match status" value="1"/>
</dbReference>
<evidence type="ECO:0000313" key="4">
    <source>
        <dbReference type="EMBL" id="SHH31500.1"/>
    </source>
</evidence>
<dbReference type="Proteomes" id="UP000190675">
    <property type="component" value="Chromosome I"/>
</dbReference>
<organism evidence="4 5">
    <name type="scientific">Bradyrhizobium erythrophlei</name>
    <dbReference type="NCBI Taxonomy" id="1437360"/>
    <lineage>
        <taxon>Bacteria</taxon>
        <taxon>Pseudomonadati</taxon>
        <taxon>Pseudomonadota</taxon>
        <taxon>Alphaproteobacteria</taxon>
        <taxon>Hyphomicrobiales</taxon>
        <taxon>Nitrobacteraceae</taxon>
        <taxon>Bradyrhizobium</taxon>
    </lineage>
</organism>
<protein>
    <submittedName>
        <fullName evidence="4">NAD(P)-dependent dehydrogenase, short-chain alcohol dehydrogenase family</fullName>
    </submittedName>
</protein>
<dbReference type="PRINTS" id="PR00081">
    <property type="entry name" value="GDHRDH"/>
</dbReference>
<dbReference type="SMART" id="SM00822">
    <property type="entry name" value="PKS_KR"/>
    <property type="match status" value="1"/>
</dbReference>
<evidence type="ECO:0000256" key="1">
    <source>
        <dbReference type="ARBA" id="ARBA00006484"/>
    </source>
</evidence>
<dbReference type="EMBL" id="LT670818">
    <property type="protein sequence ID" value="SHH31500.1"/>
    <property type="molecule type" value="Genomic_DNA"/>
</dbReference>
<accession>A0A1M5RZ71</accession>
<dbReference type="PANTHER" id="PTHR43669:SF3">
    <property type="entry name" value="ALCOHOL DEHYDROGENASE, PUTATIVE (AFU_ORTHOLOGUE AFUA_3G03445)-RELATED"/>
    <property type="match status" value="1"/>
</dbReference>
<dbReference type="CDD" id="cd05233">
    <property type="entry name" value="SDR_c"/>
    <property type="match status" value="1"/>
</dbReference>
<dbReference type="InterPro" id="IPR057326">
    <property type="entry name" value="KR_dom"/>
</dbReference>
<evidence type="ECO:0000256" key="2">
    <source>
        <dbReference type="ARBA" id="ARBA00023002"/>
    </source>
</evidence>
<dbReference type="FunFam" id="3.40.50.720:FF:000084">
    <property type="entry name" value="Short-chain dehydrogenase reductase"/>
    <property type="match status" value="1"/>
</dbReference>
<dbReference type="SUPFAM" id="SSF51735">
    <property type="entry name" value="NAD(P)-binding Rossmann-fold domains"/>
    <property type="match status" value="1"/>
</dbReference>
<dbReference type="InterPro" id="IPR036291">
    <property type="entry name" value="NAD(P)-bd_dom_sf"/>
</dbReference>
<dbReference type="InterPro" id="IPR002347">
    <property type="entry name" value="SDR_fam"/>
</dbReference>
<gene>
    <name evidence="4" type="ORF">SAMN05444169_6850</name>
</gene>
<comment type="similarity">
    <text evidence="1">Belongs to the short-chain dehydrogenases/reductases (SDR) family.</text>
</comment>
<dbReference type="Pfam" id="PF13561">
    <property type="entry name" value="adh_short_C2"/>
    <property type="match status" value="1"/>
</dbReference>
<dbReference type="OrthoDB" id="9803333at2"/>
<dbReference type="GO" id="GO:0016491">
    <property type="term" value="F:oxidoreductase activity"/>
    <property type="evidence" value="ECO:0007669"/>
    <property type="project" value="UniProtKB-KW"/>
</dbReference>
<name>A0A1M5RZ71_9BRAD</name>
<feature type="domain" description="Ketoreductase" evidence="3">
    <location>
        <begin position="7"/>
        <end position="181"/>
    </location>
</feature>
<reference evidence="4 5" key="1">
    <citation type="submission" date="2016-11" db="EMBL/GenBank/DDBJ databases">
        <authorList>
            <person name="Jaros S."/>
            <person name="Januszkiewicz K."/>
            <person name="Wedrychowicz H."/>
        </authorList>
    </citation>
    <scope>NUCLEOTIDE SEQUENCE [LARGE SCALE GENOMIC DNA]</scope>
    <source>
        <strain evidence="4 5">GAS242</strain>
    </source>
</reference>
<keyword evidence="2" id="KW-0560">Oxidoreductase</keyword>
<dbReference type="PANTHER" id="PTHR43669">
    <property type="entry name" value="5-KETO-D-GLUCONATE 5-REDUCTASE"/>
    <property type="match status" value="1"/>
</dbReference>